<dbReference type="InterPro" id="IPR036322">
    <property type="entry name" value="WD40_repeat_dom_sf"/>
</dbReference>
<evidence type="ECO:0000313" key="3">
    <source>
        <dbReference type="EMBL" id="KAF2658534.1"/>
    </source>
</evidence>
<dbReference type="OrthoDB" id="5362656at2759"/>
<evidence type="ECO:0000256" key="1">
    <source>
        <dbReference type="SAM" id="Coils"/>
    </source>
</evidence>
<evidence type="ECO:0000256" key="2">
    <source>
        <dbReference type="SAM" id="MobiDB-lite"/>
    </source>
</evidence>
<organism evidence="3 4">
    <name type="scientific">Lophiostoma macrostomum CBS 122681</name>
    <dbReference type="NCBI Taxonomy" id="1314788"/>
    <lineage>
        <taxon>Eukaryota</taxon>
        <taxon>Fungi</taxon>
        <taxon>Dikarya</taxon>
        <taxon>Ascomycota</taxon>
        <taxon>Pezizomycotina</taxon>
        <taxon>Dothideomycetes</taxon>
        <taxon>Pleosporomycetidae</taxon>
        <taxon>Pleosporales</taxon>
        <taxon>Lophiostomataceae</taxon>
        <taxon>Lophiostoma</taxon>
    </lineage>
</organism>
<feature type="region of interest" description="Disordered" evidence="2">
    <location>
        <begin position="591"/>
        <end position="666"/>
    </location>
</feature>
<name>A0A6A6TIT1_9PLEO</name>
<reference evidence="3" key="1">
    <citation type="journal article" date="2020" name="Stud. Mycol.">
        <title>101 Dothideomycetes genomes: a test case for predicting lifestyles and emergence of pathogens.</title>
        <authorList>
            <person name="Haridas S."/>
            <person name="Albert R."/>
            <person name="Binder M."/>
            <person name="Bloem J."/>
            <person name="Labutti K."/>
            <person name="Salamov A."/>
            <person name="Andreopoulos B."/>
            <person name="Baker S."/>
            <person name="Barry K."/>
            <person name="Bills G."/>
            <person name="Bluhm B."/>
            <person name="Cannon C."/>
            <person name="Castanera R."/>
            <person name="Culley D."/>
            <person name="Daum C."/>
            <person name="Ezra D."/>
            <person name="Gonzalez J."/>
            <person name="Henrissat B."/>
            <person name="Kuo A."/>
            <person name="Liang C."/>
            <person name="Lipzen A."/>
            <person name="Lutzoni F."/>
            <person name="Magnuson J."/>
            <person name="Mondo S."/>
            <person name="Nolan M."/>
            <person name="Ohm R."/>
            <person name="Pangilinan J."/>
            <person name="Park H.-J."/>
            <person name="Ramirez L."/>
            <person name="Alfaro M."/>
            <person name="Sun H."/>
            <person name="Tritt A."/>
            <person name="Yoshinaga Y."/>
            <person name="Zwiers L.-H."/>
            <person name="Turgeon B."/>
            <person name="Goodwin S."/>
            <person name="Spatafora J."/>
            <person name="Crous P."/>
            <person name="Grigoriev I."/>
        </authorList>
    </citation>
    <scope>NUCLEOTIDE SEQUENCE</scope>
    <source>
        <strain evidence="3">CBS 122681</strain>
    </source>
</reference>
<feature type="compositionally biased region" description="Polar residues" evidence="2">
    <location>
        <begin position="488"/>
        <end position="507"/>
    </location>
</feature>
<dbReference type="InterPro" id="IPR015943">
    <property type="entry name" value="WD40/YVTN_repeat-like_dom_sf"/>
</dbReference>
<dbReference type="AlphaFoldDB" id="A0A6A6TIT1"/>
<feature type="compositionally biased region" description="Basic residues" evidence="2">
    <location>
        <begin position="471"/>
        <end position="481"/>
    </location>
</feature>
<dbReference type="InterPro" id="IPR001680">
    <property type="entry name" value="WD40_rpt"/>
</dbReference>
<feature type="region of interest" description="Disordered" evidence="2">
    <location>
        <begin position="451"/>
        <end position="568"/>
    </location>
</feature>
<sequence>MASSPQPSQRNLFVATQSNIQFHTTYARSLLFECDSPDGILNARVAKDNSSLLAVADDHVVVLYDAEHGKDRKYTLRSGDGEPRLLLFSPDSRTLYFTTTLSHSIQAYSISTAELLPPLQAHPSPPNVLAISKSGDVLLSASPNPPTIHIHDLRLAAVVPISFFPSHAKSPVACAAFHEPTDMMEASYCLFLLGYQDGTLAIYRLAMPRLARGSIFADDVSEPRHPKILQRRQPIKMGSIKRLHKPAMGGVRAAEFIPGYRARVVSIGYDGKCRIVDFAQGAEILRTWRVSGLPTCLCVESTGPIVTTGRKQRDVILSGDGARSEETTYEGVETLIAIGTQPGQAFIFNVLGLLVREISVDAPVIAIEWVGDMSAPSILPNRHASSIHSPIPISPAVSSQPILEILMDEHEQSVEDDDTETGTIIKSEVPAKHFFKDKSVPFGQAHDFFSSTGSKRRLSSSPPAHVDSSLPRRKRSRKSPTRPRIVTETFSPPSSYIDQSPRSSTSPVAFRTSDARRWSQTRVAPNPPAMSGALHCGSEDSYVEDESRSPDSEVFVTPPTCGSQTSVQMTSQSLFPPLEPVPVSMSPARRSILHNPQPRSPGSPSSRPRKVSFETKASPKAVDGEMGDGVFYDLGTPTPSNQPSLPSTRSSRSPLAHLKRGSTAKERVREMRQFLRSRREDMPQSREEGNLRRENERLRNEMELLRREFWALREAVLVSSAR</sequence>
<dbReference type="SMART" id="SM00320">
    <property type="entry name" value="WD40"/>
    <property type="match status" value="5"/>
</dbReference>
<accession>A0A6A6TIT1</accession>
<evidence type="ECO:0000313" key="4">
    <source>
        <dbReference type="Proteomes" id="UP000799324"/>
    </source>
</evidence>
<dbReference type="SUPFAM" id="SSF50978">
    <property type="entry name" value="WD40 repeat-like"/>
    <property type="match status" value="1"/>
</dbReference>
<feature type="coiled-coil region" evidence="1">
    <location>
        <begin position="688"/>
        <end position="715"/>
    </location>
</feature>
<dbReference type="Gene3D" id="2.130.10.10">
    <property type="entry name" value="YVTN repeat-like/Quinoprotein amine dehydrogenase"/>
    <property type="match status" value="1"/>
</dbReference>
<feature type="compositionally biased region" description="Low complexity" evidence="2">
    <location>
        <begin position="643"/>
        <end position="655"/>
    </location>
</feature>
<dbReference type="Proteomes" id="UP000799324">
    <property type="component" value="Unassembled WGS sequence"/>
</dbReference>
<protein>
    <submittedName>
        <fullName evidence="3">WD40 repeat-like protein</fullName>
    </submittedName>
</protein>
<proteinExistence type="predicted"/>
<keyword evidence="4" id="KW-1185">Reference proteome</keyword>
<keyword evidence="1" id="KW-0175">Coiled coil</keyword>
<dbReference type="EMBL" id="MU004314">
    <property type="protein sequence ID" value="KAF2658534.1"/>
    <property type="molecule type" value="Genomic_DNA"/>
</dbReference>
<gene>
    <name evidence="3" type="ORF">K491DRAFT_713474</name>
</gene>